<dbReference type="SUPFAM" id="SSF47459">
    <property type="entry name" value="HLH, helix-loop-helix DNA-binding domain"/>
    <property type="match status" value="1"/>
</dbReference>
<evidence type="ECO:0000256" key="4">
    <source>
        <dbReference type="ARBA" id="ARBA00023242"/>
    </source>
</evidence>
<dbReference type="KEGG" id="cam:101495746"/>
<dbReference type="RefSeq" id="XP_004492885.1">
    <property type="nucleotide sequence ID" value="XM_004492828.3"/>
</dbReference>
<dbReference type="OrthoDB" id="1431527at2759"/>
<evidence type="ECO:0000259" key="7">
    <source>
        <dbReference type="PROSITE" id="PS50888"/>
    </source>
</evidence>
<dbReference type="STRING" id="3827.A0A1S2XQD2"/>
<dbReference type="AlphaFoldDB" id="A0A1S2XQD2"/>
<dbReference type="InterPro" id="IPR036638">
    <property type="entry name" value="HLH_DNA-bd_sf"/>
</dbReference>
<accession>A0A1S2XQD2</accession>
<keyword evidence="3" id="KW-0804">Transcription</keyword>
<reference evidence="9" key="2">
    <citation type="submission" date="2025-08" db="UniProtKB">
        <authorList>
            <consortium name="RefSeq"/>
        </authorList>
    </citation>
    <scope>IDENTIFICATION</scope>
    <source>
        <tissue evidence="9">Etiolated seedlings</tissue>
    </source>
</reference>
<evidence type="ECO:0000256" key="5">
    <source>
        <dbReference type="SAM" id="Coils"/>
    </source>
</evidence>
<evidence type="ECO:0000313" key="9">
    <source>
        <dbReference type="RefSeq" id="XP_004492885.1"/>
    </source>
</evidence>
<keyword evidence="5" id="KW-0175">Coiled coil</keyword>
<keyword evidence="4" id="KW-0539">Nucleus</keyword>
<organism evidence="8 9">
    <name type="scientific">Cicer arietinum</name>
    <name type="common">Chickpea</name>
    <name type="synonym">Garbanzo</name>
    <dbReference type="NCBI Taxonomy" id="3827"/>
    <lineage>
        <taxon>Eukaryota</taxon>
        <taxon>Viridiplantae</taxon>
        <taxon>Streptophyta</taxon>
        <taxon>Embryophyta</taxon>
        <taxon>Tracheophyta</taxon>
        <taxon>Spermatophyta</taxon>
        <taxon>Magnoliopsida</taxon>
        <taxon>eudicotyledons</taxon>
        <taxon>Gunneridae</taxon>
        <taxon>Pentapetalae</taxon>
        <taxon>rosids</taxon>
        <taxon>fabids</taxon>
        <taxon>Fabales</taxon>
        <taxon>Fabaceae</taxon>
        <taxon>Papilionoideae</taxon>
        <taxon>50 kb inversion clade</taxon>
        <taxon>NPAAA clade</taxon>
        <taxon>Hologalegina</taxon>
        <taxon>IRL clade</taxon>
        <taxon>Cicereae</taxon>
        <taxon>Cicer</taxon>
    </lineage>
</organism>
<keyword evidence="6" id="KW-1133">Transmembrane helix</keyword>
<keyword evidence="6" id="KW-0472">Membrane</keyword>
<dbReference type="GO" id="GO:0080090">
    <property type="term" value="P:regulation of primary metabolic process"/>
    <property type="evidence" value="ECO:0007669"/>
    <property type="project" value="UniProtKB-ARBA"/>
</dbReference>
<evidence type="ECO:0000256" key="1">
    <source>
        <dbReference type="ARBA" id="ARBA00004123"/>
    </source>
</evidence>
<name>A0A1S2XQD2_CICAR</name>
<dbReference type="eggNOG" id="ENOG502QWBY">
    <property type="taxonomic scope" value="Eukaryota"/>
</dbReference>
<dbReference type="Pfam" id="PF00010">
    <property type="entry name" value="HLH"/>
    <property type="match status" value="1"/>
</dbReference>
<dbReference type="PROSITE" id="PS50888">
    <property type="entry name" value="BHLH"/>
    <property type="match status" value="1"/>
</dbReference>
<evidence type="ECO:0000313" key="8">
    <source>
        <dbReference type="Proteomes" id="UP000087171"/>
    </source>
</evidence>
<keyword evidence="6" id="KW-0812">Transmembrane</keyword>
<feature type="transmembrane region" description="Helical" evidence="6">
    <location>
        <begin position="278"/>
        <end position="299"/>
    </location>
</feature>
<dbReference type="InterPro" id="IPR011598">
    <property type="entry name" value="bHLH_dom"/>
</dbReference>
<dbReference type="InterPro" id="IPR054502">
    <property type="entry name" value="bHLH-TF_ACT-like_plant"/>
</dbReference>
<dbReference type="PANTHER" id="PTHR45959">
    <property type="entry name" value="BHLH TRANSCRIPTION FACTOR"/>
    <property type="match status" value="1"/>
</dbReference>
<proteinExistence type="predicted"/>
<feature type="coiled-coil region" evidence="5">
    <location>
        <begin position="185"/>
        <end position="212"/>
    </location>
</feature>
<keyword evidence="8" id="KW-1185">Reference proteome</keyword>
<evidence type="ECO:0000256" key="3">
    <source>
        <dbReference type="ARBA" id="ARBA00023163"/>
    </source>
</evidence>
<feature type="domain" description="BHLH" evidence="7">
    <location>
        <begin position="146"/>
        <end position="195"/>
    </location>
</feature>
<dbReference type="PaxDb" id="3827-XP_004492885.1"/>
<evidence type="ECO:0000256" key="2">
    <source>
        <dbReference type="ARBA" id="ARBA00023015"/>
    </source>
</evidence>
<sequence>MEDLLESLSSYMEMEDDELNQNNSSIDDEQEFLKDIMLEQPECESYSYIFSNKIQNNNSTNVAIINVEGNATSPTNSILPFDEKSNSSNSIMSLERCVCSPATYLLSFDNSSVEPIIEQMSNKRSHDGVEFEPKVNQATKRVKRESEIQDHLMAERKRRKELTESIIALSAIIPGLKKMDKCYVLNEAINYTKHLQQRIKELENQNIDKRVKDPAIFIWKSQASSNKSTTSTYCERNTELLLEVEARVLEKEVLIKIHCENQNDIVLKIHELLEKFNLTITTSSILPFGASILVINIFAQMDEENSMTMDDLVKNLRKHVLEAHDRQ</sequence>
<dbReference type="Proteomes" id="UP000087171">
    <property type="component" value="Chromosome Ca3"/>
</dbReference>
<dbReference type="PANTHER" id="PTHR45959:SF10">
    <property type="entry name" value="HELIX LOOP HELIX DNA-BINDING DOMAIN PROTEIN"/>
    <property type="match status" value="1"/>
</dbReference>
<dbReference type="InterPro" id="IPR052610">
    <property type="entry name" value="bHLH_transcription_regulator"/>
</dbReference>
<dbReference type="Gene3D" id="4.10.280.10">
    <property type="entry name" value="Helix-loop-helix DNA-binding domain"/>
    <property type="match status" value="1"/>
</dbReference>
<evidence type="ECO:0000256" key="6">
    <source>
        <dbReference type="SAM" id="Phobius"/>
    </source>
</evidence>
<dbReference type="GO" id="GO:0046983">
    <property type="term" value="F:protein dimerization activity"/>
    <property type="evidence" value="ECO:0007669"/>
    <property type="project" value="InterPro"/>
</dbReference>
<comment type="subcellular location">
    <subcellularLocation>
        <location evidence="1">Nucleus</location>
    </subcellularLocation>
</comment>
<reference evidence="8" key="1">
    <citation type="journal article" date="2013" name="Nat. Biotechnol.">
        <title>Draft genome sequence of chickpea (Cicer arietinum) provides a resource for trait improvement.</title>
        <authorList>
            <person name="Varshney R.K."/>
            <person name="Song C."/>
            <person name="Saxena R.K."/>
            <person name="Azam S."/>
            <person name="Yu S."/>
            <person name="Sharpe A.G."/>
            <person name="Cannon S."/>
            <person name="Baek J."/>
            <person name="Rosen B.D."/>
            <person name="Tar'an B."/>
            <person name="Millan T."/>
            <person name="Zhang X."/>
            <person name="Ramsay L.D."/>
            <person name="Iwata A."/>
            <person name="Wang Y."/>
            <person name="Nelson W."/>
            <person name="Farmer A.D."/>
            <person name="Gaur P.M."/>
            <person name="Soderlund C."/>
            <person name="Penmetsa R.V."/>
            <person name="Xu C."/>
            <person name="Bharti A.K."/>
            <person name="He W."/>
            <person name="Winter P."/>
            <person name="Zhao S."/>
            <person name="Hane J.K."/>
            <person name="Carrasquilla-Garcia N."/>
            <person name="Condie J.A."/>
            <person name="Upadhyaya H.D."/>
            <person name="Luo M.C."/>
            <person name="Thudi M."/>
            <person name="Gowda C.L."/>
            <person name="Singh N.P."/>
            <person name="Lichtenzveig J."/>
            <person name="Gali K.K."/>
            <person name="Rubio J."/>
            <person name="Nadarajan N."/>
            <person name="Dolezel J."/>
            <person name="Bansal K.C."/>
            <person name="Xu X."/>
            <person name="Edwards D."/>
            <person name="Zhang G."/>
            <person name="Kahl G."/>
            <person name="Gil J."/>
            <person name="Singh K.B."/>
            <person name="Datta S.K."/>
            <person name="Jackson S.A."/>
            <person name="Wang J."/>
            <person name="Cook D.R."/>
        </authorList>
    </citation>
    <scope>NUCLEOTIDE SEQUENCE [LARGE SCALE GENOMIC DNA]</scope>
    <source>
        <strain evidence="8">cv. CDC Frontier</strain>
    </source>
</reference>
<keyword evidence="2" id="KW-0805">Transcription regulation</keyword>
<gene>
    <name evidence="9" type="primary">LOC101495746</name>
</gene>
<dbReference type="SMART" id="SM00353">
    <property type="entry name" value="HLH"/>
    <property type="match status" value="1"/>
</dbReference>
<dbReference type="Pfam" id="PF22754">
    <property type="entry name" value="bHLH-TF_ACT-like_plant"/>
    <property type="match status" value="1"/>
</dbReference>
<dbReference type="GO" id="GO:0005634">
    <property type="term" value="C:nucleus"/>
    <property type="evidence" value="ECO:0007669"/>
    <property type="project" value="UniProtKB-SubCell"/>
</dbReference>
<dbReference type="GeneID" id="101495746"/>
<protein>
    <submittedName>
        <fullName evidence="9">Transcription factor bHLH18-like isoform X1</fullName>
    </submittedName>
</protein>